<feature type="domain" description="HTH cro/C1-type" evidence="2">
    <location>
        <begin position="7"/>
        <end position="61"/>
    </location>
</feature>
<dbReference type="eggNOG" id="COG1396">
    <property type="taxonomic scope" value="Bacteria"/>
</dbReference>
<dbReference type="GO" id="GO:0005829">
    <property type="term" value="C:cytosol"/>
    <property type="evidence" value="ECO:0007669"/>
    <property type="project" value="TreeGrafter"/>
</dbReference>
<sequence>MDIGTKIRELRKSKKLTQKELAKKINKSERVIQKYESGEIVPPISVIEEIAKILDVDIYDIILTNRMYIDQIPSGSIFPKVNFVVPGEIATKGVDSVTTVKLMSGQDLYDIAFLLKHQKEAYYNGRLLTEYERKRVLAMLKIMFSEEGESE</sequence>
<dbReference type="KEGG" id="dgi:Desgi_0023"/>
<dbReference type="PROSITE" id="PS50943">
    <property type="entry name" value="HTH_CROC1"/>
    <property type="match status" value="1"/>
</dbReference>
<dbReference type="AlphaFoldDB" id="R4KAQ5"/>
<dbReference type="PANTHER" id="PTHR46797:SF1">
    <property type="entry name" value="METHYLPHOSPHONATE SYNTHASE"/>
    <property type="match status" value="1"/>
</dbReference>
<dbReference type="EMBL" id="CP003273">
    <property type="protein sequence ID" value="AGK99643.1"/>
    <property type="molecule type" value="Genomic_DNA"/>
</dbReference>
<evidence type="ECO:0000259" key="2">
    <source>
        <dbReference type="PROSITE" id="PS50943"/>
    </source>
</evidence>
<dbReference type="OrthoDB" id="118856at2"/>
<keyword evidence="1" id="KW-0238">DNA-binding</keyword>
<dbReference type="HOGENOM" id="CLU_1728424_0_0_9"/>
<dbReference type="STRING" id="767817.Desgi_0023"/>
<dbReference type="InterPro" id="IPR010982">
    <property type="entry name" value="Lambda_DNA-bd_dom_sf"/>
</dbReference>
<evidence type="ECO:0000256" key="1">
    <source>
        <dbReference type="ARBA" id="ARBA00023125"/>
    </source>
</evidence>
<name>R4KAQ5_9FIRM</name>
<dbReference type="PANTHER" id="PTHR46797">
    <property type="entry name" value="HTH-TYPE TRANSCRIPTIONAL REGULATOR"/>
    <property type="match status" value="1"/>
</dbReference>
<dbReference type="InterPro" id="IPR050807">
    <property type="entry name" value="TransReg_Diox_bact_type"/>
</dbReference>
<evidence type="ECO:0000313" key="4">
    <source>
        <dbReference type="Proteomes" id="UP000013520"/>
    </source>
</evidence>
<gene>
    <name evidence="3" type="ORF">Desgi_0023</name>
</gene>
<dbReference type="Gene3D" id="1.10.260.40">
    <property type="entry name" value="lambda repressor-like DNA-binding domains"/>
    <property type="match status" value="1"/>
</dbReference>
<dbReference type="Proteomes" id="UP000013520">
    <property type="component" value="Chromosome"/>
</dbReference>
<dbReference type="SMART" id="SM00530">
    <property type="entry name" value="HTH_XRE"/>
    <property type="match status" value="1"/>
</dbReference>
<accession>R4KAQ5</accession>
<evidence type="ECO:0000313" key="3">
    <source>
        <dbReference type="EMBL" id="AGK99643.1"/>
    </source>
</evidence>
<reference evidence="3 4" key="1">
    <citation type="submission" date="2012-01" db="EMBL/GenBank/DDBJ databases">
        <title>Complete sequence of Desulfotomaculum gibsoniae DSM 7213.</title>
        <authorList>
            <consortium name="US DOE Joint Genome Institute"/>
            <person name="Lucas S."/>
            <person name="Han J."/>
            <person name="Lapidus A."/>
            <person name="Cheng J.-F."/>
            <person name="Goodwin L."/>
            <person name="Pitluck S."/>
            <person name="Peters L."/>
            <person name="Ovchinnikova G."/>
            <person name="Teshima H."/>
            <person name="Detter J.C."/>
            <person name="Han C."/>
            <person name="Tapia R."/>
            <person name="Land M."/>
            <person name="Hauser L."/>
            <person name="Kyrpides N."/>
            <person name="Ivanova N."/>
            <person name="Pagani I."/>
            <person name="Parshina S."/>
            <person name="Plugge C."/>
            <person name="Muyzer G."/>
            <person name="Kuever J."/>
            <person name="Ivanova A."/>
            <person name="Nazina T."/>
            <person name="Klenk H.-P."/>
            <person name="Brambilla E."/>
            <person name="Spring S."/>
            <person name="Stams A.F."/>
            <person name="Woyke T."/>
        </authorList>
    </citation>
    <scope>NUCLEOTIDE SEQUENCE [LARGE SCALE GENOMIC DNA]</scope>
    <source>
        <strain evidence="3 4">DSM 7213</strain>
    </source>
</reference>
<dbReference type="GO" id="GO:0003677">
    <property type="term" value="F:DNA binding"/>
    <property type="evidence" value="ECO:0007669"/>
    <property type="project" value="UniProtKB-KW"/>
</dbReference>
<dbReference type="InterPro" id="IPR001387">
    <property type="entry name" value="Cro/C1-type_HTH"/>
</dbReference>
<dbReference type="SUPFAM" id="SSF47413">
    <property type="entry name" value="lambda repressor-like DNA-binding domains"/>
    <property type="match status" value="1"/>
</dbReference>
<organism evidence="3 4">
    <name type="scientific">Desulfoscipio gibsoniae DSM 7213</name>
    <dbReference type="NCBI Taxonomy" id="767817"/>
    <lineage>
        <taxon>Bacteria</taxon>
        <taxon>Bacillati</taxon>
        <taxon>Bacillota</taxon>
        <taxon>Clostridia</taxon>
        <taxon>Eubacteriales</taxon>
        <taxon>Desulfallaceae</taxon>
        <taxon>Desulfoscipio</taxon>
    </lineage>
</organism>
<dbReference type="CDD" id="cd00093">
    <property type="entry name" value="HTH_XRE"/>
    <property type="match status" value="1"/>
</dbReference>
<dbReference type="Pfam" id="PF01381">
    <property type="entry name" value="HTH_3"/>
    <property type="match status" value="1"/>
</dbReference>
<dbReference type="GO" id="GO:0003700">
    <property type="term" value="F:DNA-binding transcription factor activity"/>
    <property type="evidence" value="ECO:0007669"/>
    <property type="project" value="TreeGrafter"/>
</dbReference>
<dbReference type="RefSeq" id="WP_006524622.1">
    <property type="nucleotide sequence ID" value="NC_021184.1"/>
</dbReference>
<proteinExistence type="predicted"/>
<protein>
    <submittedName>
        <fullName evidence="3">Putative transcription factor, MBF1 like protein</fullName>
    </submittedName>
</protein>
<keyword evidence="4" id="KW-1185">Reference proteome</keyword>